<evidence type="ECO:0000256" key="4">
    <source>
        <dbReference type="ARBA" id="ARBA00022679"/>
    </source>
</evidence>
<evidence type="ECO:0008006" key="12">
    <source>
        <dbReference type="Google" id="ProtNLM"/>
    </source>
</evidence>
<keyword evidence="5 8" id="KW-0812">Transmembrane</keyword>
<keyword evidence="11" id="KW-1185">Reference proteome</keyword>
<dbReference type="AlphaFoldDB" id="A0A848LXW2"/>
<reference evidence="10 11" key="1">
    <citation type="submission" date="2020-04" db="EMBL/GenBank/DDBJ databases">
        <title>Draft genome of Pyxidicoccus fallax type strain.</title>
        <authorList>
            <person name="Whitworth D.E."/>
        </authorList>
    </citation>
    <scope>NUCLEOTIDE SEQUENCE [LARGE SCALE GENOMIC DNA]</scope>
    <source>
        <strain evidence="10 11">DSM 14698</strain>
    </source>
</reference>
<evidence type="ECO:0000256" key="8">
    <source>
        <dbReference type="SAM" id="Phobius"/>
    </source>
</evidence>
<keyword evidence="7 8" id="KW-0472">Membrane</keyword>
<dbReference type="InterPro" id="IPR050297">
    <property type="entry name" value="LipidA_mod_glycosyltrf_83"/>
</dbReference>
<sequence length="468" mass="49717">MDTAWRRGAVAAVLVLAASLTSATWSMHVDDGDANLYTVVARNMAEQGTWLDPSYLPDVYPEFREHLPFGLWPQVAVIRWVGEGALGPLNALWTLATVVLVGWLGLRLCGAPAGLLAMLVLAASETFVVYGGRARLDPLLVLLATLAAAPVLLDGRSSRALLWAAVAGAGAALIKGPFGLLPIVAAGAARGLVTRSVRPFLVGGTAAVLAALPVTGFLLWDRAAGDGSWWRGYAERQLLASAMGARADGKLSFWYPFRSIAGRFWPGLPLVLLGGWMAARREQGEPAPERQGLRIVALFSLFVLLGLCLPARKLWNHTLVAYPGLALLAGAAAAPWVERLLTTARRKRVAVGALMGLALLAAVFSAAGLSRYVAPPPCVASREFAPEFDALAPGTRVPVVAAAPAWILIASLAGERRLAGQPLDTLSALEGHEARLALVEARVLPGAPPTGWHEVRRARDWVLLMRER</sequence>
<evidence type="ECO:0000256" key="9">
    <source>
        <dbReference type="SAM" id="SignalP"/>
    </source>
</evidence>
<evidence type="ECO:0000313" key="11">
    <source>
        <dbReference type="Proteomes" id="UP000518300"/>
    </source>
</evidence>
<feature type="transmembrane region" description="Helical" evidence="8">
    <location>
        <begin position="91"/>
        <end position="124"/>
    </location>
</feature>
<dbReference type="PANTHER" id="PTHR33908:SF3">
    <property type="entry name" value="UNDECAPRENYL PHOSPHATE-ALPHA-4-AMINO-4-DEOXY-L-ARABINOSE ARABINOSYL TRANSFERASE"/>
    <property type="match status" value="1"/>
</dbReference>
<evidence type="ECO:0000256" key="5">
    <source>
        <dbReference type="ARBA" id="ARBA00022692"/>
    </source>
</evidence>
<organism evidence="10 11">
    <name type="scientific">Pyxidicoccus fallax</name>
    <dbReference type="NCBI Taxonomy" id="394095"/>
    <lineage>
        <taxon>Bacteria</taxon>
        <taxon>Pseudomonadati</taxon>
        <taxon>Myxococcota</taxon>
        <taxon>Myxococcia</taxon>
        <taxon>Myxococcales</taxon>
        <taxon>Cystobacterineae</taxon>
        <taxon>Myxococcaceae</taxon>
        <taxon>Pyxidicoccus</taxon>
    </lineage>
</organism>
<dbReference type="PANTHER" id="PTHR33908">
    <property type="entry name" value="MANNOSYLTRANSFERASE YKCB-RELATED"/>
    <property type="match status" value="1"/>
</dbReference>
<evidence type="ECO:0000256" key="7">
    <source>
        <dbReference type="ARBA" id="ARBA00023136"/>
    </source>
</evidence>
<evidence type="ECO:0000256" key="3">
    <source>
        <dbReference type="ARBA" id="ARBA00022676"/>
    </source>
</evidence>
<dbReference type="EMBL" id="JABBJJ010000452">
    <property type="protein sequence ID" value="NMO22656.1"/>
    <property type="molecule type" value="Genomic_DNA"/>
</dbReference>
<accession>A0A848LXW2</accession>
<feature type="transmembrane region" description="Helical" evidence="8">
    <location>
        <begin position="161"/>
        <end position="188"/>
    </location>
</feature>
<dbReference type="Proteomes" id="UP000518300">
    <property type="component" value="Unassembled WGS sequence"/>
</dbReference>
<dbReference type="GO" id="GO:0016763">
    <property type="term" value="F:pentosyltransferase activity"/>
    <property type="evidence" value="ECO:0007669"/>
    <property type="project" value="TreeGrafter"/>
</dbReference>
<protein>
    <recommendedName>
        <fullName evidence="12">Glycosyltransferase RgtA/B/C/D-like domain-containing protein</fullName>
    </recommendedName>
</protein>
<evidence type="ECO:0000256" key="6">
    <source>
        <dbReference type="ARBA" id="ARBA00022989"/>
    </source>
</evidence>
<feature type="transmembrane region" description="Helical" evidence="8">
    <location>
        <begin position="291"/>
        <end position="312"/>
    </location>
</feature>
<feature type="transmembrane region" description="Helical" evidence="8">
    <location>
        <begin position="318"/>
        <end position="337"/>
    </location>
</feature>
<comment type="caution">
    <text evidence="10">The sequence shown here is derived from an EMBL/GenBank/DDBJ whole genome shotgun (WGS) entry which is preliminary data.</text>
</comment>
<proteinExistence type="predicted"/>
<name>A0A848LXW2_9BACT</name>
<evidence type="ECO:0000256" key="2">
    <source>
        <dbReference type="ARBA" id="ARBA00022475"/>
    </source>
</evidence>
<keyword evidence="6 8" id="KW-1133">Transmembrane helix</keyword>
<evidence type="ECO:0000313" key="10">
    <source>
        <dbReference type="EMBL" id="NMO22656.1"/>
    </source>
</evidence>
<dbReference type="GO" id="GO:0005886">
    <property type="term" value="C:plasma membrane"/>
    <property type="evidence" value="ECO:0007669"/>
    <property type="project" value="UniProtKB-SubCell"/>
</dbReference>
<dbReference type="RefSeq" id="WP_169351783.1">
    <property type="nucleotide sequence ID" value="NZ_JABBJJ010000452.1"/>
</dbReference>
<comment type="subcellular location">
    <subcellularLocation>
        <location evidence="1">Cell membrane</location>
        <topology evidence="1">Multi-pass membrane protein</topology>
    </subcellularLocation>
</comment>
<keyword evidence="3" id="KW-0328">Glycosyltransferase</keyword>
<feature type="transmembrane region" description="Helical" evidence="8">
    <location>
        <begin position="200"/>
        <end position="220"/>
    </location>
</feature>
<feature type="signal peptide" evidence="9">
    <location>
        <begin position="1"/>
        <end position="23"/>
    </location>
</feature>
<feature type="transmembrane region" description="Helical" evidence="8">
    <location>
        <begin position="349"/>
        <end position="374"/>
    </location>
</feature>
<evidence type="ECO:0000256" key="1">
    <source>
        <dbReference type="ARBA" id="ARBA00004651"/>
    </source>
</evidence>
<keyword evidence="4" id="KW-0808">Transferase</keyword>
<dbReference type="GO" id="GO:0010041">
    <property type="term" value="P:response to iron(III) ion"/>
    <property type="evidence" value="ECO:0007669"/>
    <property type="project" value="TreeGrafter"/>
</dbReference>
<feature type="transmembrane region" description="Helical" evidence="8">
    <location>
        <begin position="260"/>
        <end position="279"/>
    </location>
</feature>
<feature type="chain" id="PRO_5032473581" description="Glycosyltransferase RgtA/B/C/D-like domain-containing protein" evidence="9">
    <location>
        <begin position="24"/>
        <end position="468"/>
    </location>
</feature>
<keyword evidence="2" id="KW-1003">Cell membrane</keyword>
<dbReference type="GO" id="GO:0009103">
    <property type="term" value="P:lipopolysaccharide biosynthetic process"/>
    <property type="evidence" value="ECO:0007669"/>
    <property type="project" value="UniProtKB-ARBA"/>
</dbReference>
<feature type="transmembrane region" description="Helical" evidence="8">
    <location>
        <begin position="394"/>
        <end position="413"/>
    </location>
</feature>
<keyword evidence="9" id="KW-0732">Signal</keyword>
<gene>
    <name evidence="10" type="ORF">HG543_48540</name>
</gene>